<comment type="caution">
    <text evidence="14">The sequence shown here is derived from an EMBL/GenBank/DDBJ whole genome shotgun (WGS) entry which is preliminary data.</text>
</comment>
<dbReference type="STRING" id="1300349.I603_2123"/>
<dbReference type="GO" id="GO:0007018">
    <property type="term" value="P:microtubule-based movement"/>
    <property type="evidence" value="ECO:0007669"/>
    <property type="project" value="TreeGrafter"/>
</dbReference>
<evidence type="ECO:0000256" key="7">
    <source>
        <dbReference type="ARBA" id="ARBA00023054"/>
    </source>
</evidence>
<evidence type="ECO:0000256" key="9">
    <source>
        <dbReference type="ARBA" id="ARBA00023175"/>
    </source>
</evidence>
<dbReference type="SMART" id="SM00862">
    <property type="entry name" value="Trans_reg_C"/>
    <property type="match status" value="1"/>
</dbReference>
<evidence type="ECO:0000256" key="2">
    <source>
        <dbReference type="ARBA" id="ARBA00009622"/>
    </source>
</evidence>
<keyword evidence="12" id="KW-1133">Transmembrane helix</keyword>
<gene>
    <name evidence="14" type="ORF">I603_2123</name>
</gene>
<protein>
    <submittedName>
        <fullName evidence="14">Serine/threonine protein kinase</fullName>
    </submittedName>
</protein>
<keyword evidence="14" id="KW-0723">Serine/threonine-protein kinase</keyword>
<dbReference type="GO" id="GO:0006355">
    <property type="term" value="P:regulation of DNA-templated transcription"/>
    <property type="evidence" value="ECO:0007669"/>
    <property type="project" value="InterPro"/>
</dbReference>
<evidence type="ECO:0000256" key="12">
    <source>
        <dbReference type="SAM" id="Phobius"/>
    </source>
</evidence>
<evidence type="ECO:0000256" key="5">
    <source>
        <dbReference type="ARBA" id="ARBA00022737"/>
    </source>
</evidence>
<evidence type="ECO:0000256" key="4">
    <source>
        <dbReference type="ARBA" id="ARBA00022701"/>
    </source>
</evidence>
<dbReference type="EMBL" id="LZYB01000005">
    <property type="protein sequence ID" value="OBV10521.1"/>
    <property type="molecule type" value="Genomic_DNA"/>
</dbReference>
<evidence type="ECO:0000313" key="15">
    <source>
        <dbReference type="Proteomes" id="UP000092484"/>
    </source>
</evidence>
<evidence type="ECO:0000259" key="13">
    <source>
        <dbReference type="SMART" id="SM00862"/>
    </source>
</evidence>
<keyword evidence="12" id="KW-0472">Membrane</keyword>
<keyword evidence="10" id="KW-0206">Cytoskeleton</keyword>
<dbReference type="InterPro" id="IPR001867">
    <property type="entry name" value="OmpR/PhoB-type_DNA-bd"/>
</dbReference>
<keyword evidence="15" id="KW-1185">Reference proteome</keyword>
<dbReference type="PATRIC" id="fig|1300349.4.peg.2116"/>
<comment type="similarity">
    <text evidence="2">Belongs to the kinesin light chain family.</text>
</comment>
<dbReference type="Pfam" id="PF13424">
    <property type="entry name" value="TPR_12"/>
    <property type="match status" value="2"/>
</dbReference>
<dbReference type="SUPFAM" id="SSF48452">
    <property type="entry name" value="TPR-like"/>
    <property type="match status" value="3"/>
</dbReference>
<feature type="domain" description="OmpR/PhoB-type" evidence="13">
    <location>
        <begin position="28"/>
        <end position="104"/>
    </location>
</feature>
<keyword evidence="5" id="KW-0677">Repeat</keyword>
<dbReference type="GO" id="GO:0005871">
    <property type="term" value="C:kinesin complex"/>
    <property type="evidence" value="ECO:0007669"/>
    <property type="project" value="InterPro"/>
</dbReference>
<evidence type="ECO:0000313" key="14">
    <source>
        <dbReference type="EMBL" id="OBV10521.1"/>
    </source>
</evidence>
<evidence type="ECO:0000256" key="10">
    <source>
        <dbReference type="ARBA" id="ARBA00023212"/>
    </source>
</evidence>
<dbReference type="InterPro" id="IPR011990">
    <property type="entry name" value="TPR-like_helical_dom_sf"/>
</dbReference>
<evidence type="ECO:0000256" key="6">
    <source>
        <dbReference type="ARBA" id="ARBA00022803"/>
    </source>
</evidence>
<dbReference type="GO" id="GO:0003677">
    <property type="term" value="F:DNA binding"/>
    <property type="evidence" value="ECO:0007669"/>
    <property type="project" value="UniProtKB-KW"/>
</dbReference>
<feature type="transmembrane region" description="Helical" evidence="12">
    <location>
        <begin position="131"/>
        <end position="151"/>
    </location>
</feature>
<keyword evidence="7" id="KW-0175">Coiled coil</keyword>
<dbReference type="PANTHER" id="PTHR45783">
    <property type="entry name" value="KINESIN LIGHT CHAIN"/>
    <property type="match status" value="1"/>
</dbReference>
<accession>A0A1A7BFJ9</accession>
<dbReference type="PANTHER" id="PTHR45783:SF3">
    <property type="entry name" value="KINESIN LIGHT CHAIN"/>
    <property type="match status" value="1"/>
</dbReference>
<dbReference type="InterPro" id="IPR002151">
    <property type="entry name" value="Kinesin_light"/>
</dbReference>
<dbReference type="Proteomes" id="UP000092484">
    <property type="component" value="Unassembled WGS sequence"/>
</dbReference>
<keyword evidence="3" id="KW-0963">Cytoplasm</keyword>
<keyword evidence="14" id="KW-0808">Transferase</keyword>
<dbReference type="SUPFAM" id="SSF46894">
    <property type="entry name" value="C-terminal effector domain of the bipartite response regulators"/>
    <property type="match status" value="1"/>
</dbReference>
<dbReference type="GO" id="GO:0019894">
    <property type="term" value="F:kinesin binding"/>
    <property type="evidence" value="ECO:0007669"/>
    <property type="project" value="TreeGrafter"/>
</dbReference>
<proteinExistence type="inferred from homology"/>
<dbReference type="Gene3D" id="1.10.10.10">
    <property type="entry name" value="Winged helix-like DNA-binding domain superfamily/Winged helix DNA-binding domain"/>
    <property type="match status" value="1"/>
</dbReference>
<reference evidence="14 15" key="1">
    <citation type="submission" date="2016-06" db="EMBL/GenBank/DDBJ databases">
        <title>Genome sequence of Porphyrobacter dokdonensis DSW-74.</title>
        <authorList>
            <person name="Kim J.F."/>
            <person name="Song J.Y."/>
        </authorList>
    </citation>
    <scope>NUCLEOTIDE SEQUENCE [LARGE SCALE GENOMIC DNA]</scope>
    <source>
        <strain evidence="14 15">DSW-74</strain>
    </source>
</reference>
<dbReference type="InterPro" id="IPR036388">
    <property type="entry name" value="WH-like_DNA-bd_sf"/>
</dbReference>
<keyword evidence="4" id="KW-0493">Microtubule</keyword>
<evidence type="ECO:0000256" key="11">
    <source>
        <dbReference type="SAM" id="MobiDB-lite"/>
    </source>
</evidence>
<evidence type="ECO:0000256" key="8">
    <source>
        <dbReference type="ARBA" id="ARBA00023125"/>
    </source>
</evidence>
<feature type="region of interest" description="Disordered" evidence="11">
    <location>
        <begin position="1"/>
        <end position="28"/>
    </location>
</feature>
<evidence type="ECO:0000256" key="1">
    <source>
        <dbReference type="ARBA" id="ARBA00004245"/>
    </source>
</evidence>
<sequence>MPDRNTIQPTPERTPPGTGGTGSSSHSDVRVLASGLDQSAAAILALLRARAGSCVGKDELLQAGWPDRIVHENSLAKAIGRIRQVLADDGTFALEAVYGHGYRLDRVKEAVGTSATISGAIAARSHWWRTWTMPMALVSIAAIALAAVVLLTPDKPVARAGNAEADALLAFLSEDLILPTDPYAPVPTNPALRDVVERTAESMDERFAGQPGALVALNILVAKAFSGWGEYDRAVNHLTSARLHAQGLADDENAARLVEIDALACQQMRLAGQTRGAEQTCNEAARQGTRLASPHRFMALVNLGKLQFEVGRYAEAAANLDRILDNQSDVSPEIRADALWFRALALRKLARFDEAEADFAAHLAQREALHGKDHPLTAWAHSDYGDFLAYVGDYDRARAELASAQTIFDRRLGADHVESRSPAYSLALIHLNEGAADKAEAILAPMLTLYSAKLGRDHFWTAYVMTELAMAQAMQGEADAARQLLREVRASAANEIYGRPAKAAWFHLRWARAMAEIGDEATARDELRRARRSIAKGFTGDHPWQARADCIAARIEQRAGDPDAARTARASCEARLAASNVPGTYPVHADLVRLKVVRDMQMMRP</sequence>
<organism evidence="14 15">
    <name type="scientific">Erythrobacter dokdonensis DSW-74</name>
    <dbReference type="NCBI Taxonomy" id="1300349"/>
    <lineage>
        <taxon>Bacteria</taxon>
        <taxon>Pseudomonadati</taxon>
        <taxon>Pseudomonadota</taxon>
        <taxon>Alphaproteobacteria</taxon>
        <taxon>Sphingomonadales</taxon>
        <taxon>Erythrobacteraceae</taxon>
        <taxon>Erythrobacter/Porphyrobacter group</taxon>
        <taxon>Erythrobacter</taxon>
    </lineage>
</organism>
<dbReference type="Pfam" id="PF00486">
    <property type="entry name" value="Trans_reg_C"/>
    <property type="match status" value="1"/>
</dbReference>
<name>A0A1A7BFJ9_9SPHN</name>
<keyword evidence="8" id="KW-0238">DNA-binding</keyword>
<dbReference type="GO" id="GO:0000160">
    <property type="term" value="P:phosphorelay signal transduction system"/>
    <property type="evidence" value="ECO:0007669"/>
    <property type="project" value="InterPro"/>
</dbReference>
<dbReference type="InterPro" id="IPR019734">
    <property type="entry name" value="TPR_rpt"/>
</dbReference>
<dbReference type="GO" id="GO:0005737">
    <property type="term" value="C:cytoplasm"/>
    <property type="evidence" value="ECO:0007669"/>
    <property type="project" value="TreeGrafter"/>
</dbReference>
<keyword evidence="9" id="KW-0505">Motor protein</keyword>
<comment type="subcellular location">
    <subcellularLocation>
        <location evidence="1">Cytoplasm</location>
        <location evidence="1">Cytoskeleton</location>
    </subcellularLocation>
</comment>
<dbReference type="SMART" id="SM00028">
    <property type="entry name" value="TPR"/>
    <property type="match status" value="4"/>
</dbReference>
<dbReference type="InterPro" id="IPR016032">
    <property type="entry name" value="Sig_transdc_resp-reg_C-effctor"/>
</dbReference>
<dbReference type="GO" id="GO:0004674">
    <property type="term" value="F:protein serine/threonine kinase activity"/>
    <property type="evidence" value="ECO:0007669"/>
    <property type="project" value="UniProtKB-KW"/>
</dbReference>
<dbReference type="GO" id="GO:0005874">
    <property type="term" value="C:microtubule"/>
    <property type="evidence" value="ECO:0007669"/>
    <property type="project" value="UniProtKB-KW"/>
</dbReference>
<keyword evidence="6" id="KW-0802">TPR repeat</keyword>
<dbReference type="AlphaFoldDB" id="A0A1A7BFJ9"/>
<dbReference type="Gene3D" id="1.25.40.10">
    <property type="entry name" value="Tetratricopeptide repeat domain"/>
    <property type="match status" value="2"/>
</dbReference>
<keyword evidence="12" id="KW-0812">Transmembrane</keyword>
<keyword evidence="14" id="KW-0418">Kinase</keyword>
<evidence type="ECO:0000256" key="3">
    <source>
        <dbReference type="ARBA" id="ARBA00022490"/>
    </source>
</evidence>